<evidence type="ECO:0000313" key="4">
    <source>
        <dbReference type="Proteomes" id="UP000184516"/>
    </source>
</evidence>
<feature type="chain" id="PRO_5013245933" description="DUF4957 domain-containing protein" evidence="1">
    <location>
        <begin position="27"/>
        <end position="550"/>
    </location>
</feature>
<evidence type="ECO:0000256" key="1">
    <source>
        <dbReference type="SAM" id="SignalP"/>
    </source>
</evidence>
<dbReference type="STRING" id="468056.SAMN05443549_105292"/>
<feature type="domain" description="DUF4957" evidence="2">
    <location>
        <begin position="266"/>
        <end position="396"/>
    </location>
</feature>
<dbReference type="RefSeq" id="WP_073371224.1">
    <property type="nucleotide sequence ID" value="NZ_FQWB01000005.1"/>
</dbReference>
<dbReference type="Pfam" id="PF16318">
    <property type="entry name" value="DUF4957"/>
    <property type="match status" value="1"/>
</dbReference>
<evidence type="ECO:0000313" key="3">
    <source>
        <dbReference type="EMBL" id="SHG67075.1"/>
    </source>
</evidence>
<reference evidence="4" key="1">
    <citation type="submission" date="2016-11" db="EMBL/GenBank/DDBJ databases">
        <authorList>
            <person name="Varghese N."/>
            <person name="Submissions S."/>
        </authorList>
    </citation>
    <scope>NUCLEOTIDE SEQUENCE [LARGE SCALE GENOMIC DNA]</scope>
    <source>
        <strain evidence="4">DSM 19978</strain>
    </source>
</reference>
<evidence type="ECO:0000259" key="2">
    <source>
        <dbReference type="Pfam" id="PF16318"/>
    </source>
</evidence>
<dbReference type="SUPFAM" id="SSF51126">
    <property type="entry name" value="Pectin lyase-like"/>
    <property type="match status" value="1"/>
</dbReference>
<protein>
    <recommendedName>
        <fullName evidence="2">DUF4957 domain-containing protein</fullName>
    </recommendedName>
</protein>
<organism evidence="3 4">
    <name type="scientific">Flavobacterium fluvii</name>
    <dbReference type="NCBI Taxonomy" id="468056"/>
    <lineage>
        <taxon>Bacteria</taxon>
        <taxon>Pseudomonadati</taxon>
        <taxon>Bacteroidota</taxon>
        <taxon>Flavobacteriia</taxon>
        <taxon>Flavobacteriales</taxon>
        <taxon>Flavobacteriaceae</taxon>
        <taxon>Flavobacterium</taxon>
    </lineage>
</organism>
<dbReference type="InterPro" id="IPR032530">
    <property type="entry name" value="DUF4957"/>
</dbReference>
<dbReference type="OrthoDB" id="691503at2"/>
<dbReference type="AlphaFoldDB" id="A0A1M5LPW9"/>
<gene>
    <name evidence="3" type="ORF">SAMN05443549_105292</name>
</gene>
<proteinExistence type="predicted"/>
<accession>A0A1M5LPW9</accession>
<name>A0A1M5LPW9_9FLAO</name>
<dbReference type="InterPro" id="IPR011050">
    <property type="entry name" value="Pectin_lyase_fold/virulence"/>
</dbReference>
<keyword evidence="1" id="KW-0732">Signal</keyword>
<dbReference type="Proteomes" id="UP000184516">
    <property type="component" value="Unassembled WGS sequence"/>
</dbReference>
<feature type="signal peptide" evidence="1">
    <location>
        <begin position="1"/>
        <end position="26"/>
    </location>
</feature>
<dbReference type="EMBL" id="FQWB01000005">
    <property type="protein sequence ID" value="SHG67075.1"/>
    <property type="molecule type" value="Genomic_DNA"/>
</dbReference>
<keyword evidence="4" id="KW-1185">Reference proteome</keyword>
<sequence length="550" mass="59123">MKKNNLFKALLLLVGVLYLNSCSVETYPETRLFRPVLNKDLLALNNTITVDMGKLKSAVYYKIEVSRDTFKTVLKTFDTPENKFVITDLLWNTLYQVRATAFAEKEEFNSKISNFGGVKTEKFPTIMLPQTAADVTDIAVKVRWLVAAGDQAVTAVKVFAGADEALTTPLATYPTTPAEIAAGAKIISGLTPGTKYQVAIYSGETIRGWDLYTTKPAIPTTGNVIDLRGKTDPNLLITTLKDPATTSGSTIILDGDMTYNGTGYSFDKSITIKSGYSTSSNGAIINITSNFSLAAGSVISSIVFDGVTLMSANSAAIYIFNVNASATVENLKFDNCRISSFRGVFRSQGAANVGYITNYSINNSIVTDIRGYGVITLEPVAWKFSNIAFTNSTFYKCEKFISTASTVPAKSILISDCTLNEVARISANKIFAFPATAGGNVTDGITIANTIIGRGWDTNGTGATSWPIDPIDGLTATNFTVNNSFSTSDFTLTTGGTPIPGFPNVAYAKTTVDLWKNPANGKDPAIADFNFIDSSFAGIKTAGDPRWRKQ</sequence>